<dbReference type="RefSeq" id="WP_253889882.1">
    <property type="nucleotide sequence ID" value="NZ_BAAAVB010000007.1"/>
</dbReference>
<keyword evidence="2" id="KW-1185">Reference proteome</keyword>
<proteinExistence type="predicted"/>
<comment type="caution">
    <text evidence="1">The sequence shown here is derived from an EMBL/GenBank/DDBJ whole genome shotgun (WGS) entry which is preliminary data.</text>
</comment>
<dbReference type="EMBL" id="JAMTCO010000014">
    <property type="protein sequence ID" value="MCP2272955.1"/>
    <property type="molecule type" value="Genomic_DNA"/>
</dbReference>
<evidence type="ECO:0000313" key="1">
    <source>
        <dbReference type="EMBL" id="MCP2272955.1"/>
    </source>
</evidence>
<dbReference type="Proteomes" id="UP001205185">
    <property type="component" value="Unassembled WGS sequence"/>
</dbReference>
<protein>
    <recommendedName>
        <fullName evidence="3">Type VII secretion system (Wss) protein ESAT-6</fullName>
    </recommendedName>
</protein>
<accession>A0ABT1IJX0</accession>
<gene>
    <name evidence="1" type="ORF">LV75_005481</name>
</gene>
<evidence type="ECO:0000313" key="2">
    <source>
        <dbReference type="Proteomes" id="UP001205185"/>
    </source>
</evidence>
<organism evidence="1 2">
    <name type="scientific">Actinokineospora diospyrosa</name>
    <dbReference type="NCBI Taxonomy" id="103728"/>
    <lineage>
        <taxon>Bacteria</taxon>
        <taxon>Bacillati</taxon>
        <taxon>Actinomycetota</taxon>
        <taxon>Actinomycetes</taxon>
        <taxon>Pseudonocardiales</taxon>
        <taxon>Pseudonocardiaceae</taxon>
        <taxon>Actinokineospora</taxon>
    </lineage>
</organism>
<reference evidence="1 2" key="1">
    <citation type="submission" date="2022-06" db="EMBL/GenBank/DDBJ databases">
        <title>Genomic Encyclopedia of Archaeal and Bacterial Type Strains, Phase II (KMG-II): from individual species to whole genera.</title>
        <authorList>
            <person name="Goeker M."/>
        </authorList>
    </citation>
    <scope>NUCLEOTIDE SEQUENCE [LARGE SCALE GENOMIC DNA]</scope>
    <source>
        <strain evidence="1 2">DSM 44255</strain>
    </source>
</reference>
<evidence type="ECO:0008006" key="3">
    <source>
        <dbReference type="Google" id="ProtNLM"/>
    </source>
</evidence>
<sequence>MSEETPPDIETAAGISAAVGQFAALAASGSFAVNDHGGQALLKAVREMLTWIDGERRNFERLLQIPKLGSSNNAEVMKPFMQKVAGDESGFITQVLLLGDSLAAAEQAIVQAMASYQKADEHATNLLGGR</sequence>
<name>A0ABT1IJX0_9PSEU</name>